<dbReference type="AlphaFoldDB" id="M2Q1M1"/>
<accession>M2Q1M1</accession>
<feature type="region of interest" description="Disordered" evidence="1">
    <location>
        <begin position="204"/>
        <end position="241"/>
    </location>
</feature>
<reference evidence="2 3" key="1">
    <citation type="journal article" date="2012" name="Proc. Natl. Acad. Sci. U.S.A.">
        <title>Comparative genomics of Ceriporiopsis subvermispora and Phanerochaete chrysosporium provide insight into selective ligninolysis.</title>
        <authorList>
            <person name="Fernandez-Fueyo E."/>
            <person name="Ruiz-Duenas F.J."/>
            <person name="Ferreira P."/>
            <person name="Floudas D."/>
            <person name="Hibbett D.S."/>
            <person name="Canessa P."/>
            <person name="Larrondo L.F."/>
            <person name="James T.Y."/>
            <person name="Seelenfreund D."/>
            <person name="Lobos S."/>
            <person name="Polanco R."/>
            <person name="Tello M."/>
            <person name="Honda Y."/>
            <person name="Watanabe T."/>
            <person name="Watanabe T."/>
            <person name="Ryu J.S."/>
            <person name="Kubicek C.P."/>
            <person name="Schmoll M."/>
            <person name="Gaskell J."/>
            <person name="Hammel K.E."/>
            <person name="St John F.J."/>
            <person name="Vanden Wymelenberg A."/>
            <person name="Sabat G."/>
            <person name="Splinter BonDurant S."/>
            <person name="Syed K."/>
            <person name="Yadav J.S."/>
            <person name="Doddapaneni H."/>
            <person name="Subramanian V."/>
            <person name="Lavin J.L."/>
            <person name="Oguiza J.A."/>
            <person name="Perez G."/>
            <person name="Pisabarro A.G."/>
            <person name="Ramirez L."/>
            <person name="Santoyo F."/>
            <person name="Master E."/>
            <person name="Coutinho P.M."/>
            <person name="Henrissat B."/>
            <person name="Lombard V."/>
            <person name="Magnuson J.K."/>
            <person name="Kuees U."/>
            <person name="Hori C."/>
            <person name="Igarashi K."/>
            <person name="Samejima M."/>
            <person name="Held B.W."/>
            <person name="Barry K.W."/>
            <person name="LaButti K.M."/>
            <person name="Lapidus A."/>
            <person name="Lindquist E.A."/>
            <person name="Lucas S.M."/>
            <person name="Riley R."/>
            <person name="Salamov A.A."/>
            <person name="Hoffmeister D."/>
            <person name="Schwenk D."/>
            <person name="Hadar Y."/>
            <person name="Yarden O."/>
            <person name="de Vries R.P."/>
            <person name="Wiebenga A."/>
            <person name="Stenlid J."/>
            <person name="Eastwood D."/>
            <person name="Grigoriev I.V."/>
            <person name="Berka R.M."/>
            <person name="Blanchette R.A."/>
            <person name="Kersten P."/>
            <person name="Martinez A.T."/>
            <person name="Vicuna R."/>
            <person name="Cullen D."/>
        </authorList>
    </citation>
    <scope>NUCLEOTIDE SEQUENCE [LARGE SCALE GENOMIC DNA]</scope>
    <source>
        <strain evidence="2 3">B</strain>
    </source>
</reference>
<feature type="region of interest" description="Disordered" evidence="1">
    <location>
        <begin position="159"/>
        <end position="180"/>
    </location>
</feature>
<evidence type="ECO:0000313" key="3">
    <source>
        <dbReference type="Proteomes" id="UP000016930"/>
    </source>
</evidence>
<protein>
    <submittedName>
        <fullName evidence="2">Uncharacterized protein</fullName>
    </submittedName>
</protein>
<name>M2Q1M1_CERS8</name>
<evidence type="ECO:0000256" key="1">
    <source>
        <dbReference type="SAM" id="MobiDB-lite"/>
    </source>
</evidence>
<dbReference type="Proteomes" id="UP000016930">
    <property type="component" value="Unassembled WGS sequence"/>
</dbReference>
<organism evidence="2 3">
    <name type="scientific">Ceriporiopsis subvermispora (strain B)</name>
    <name type="common">White-rot fungus</name>
    <name type="synonym">Gelatoporia subvermispora</name>
    <dbReference type="NCBI Taxonomy" id="914234"/>
    <lineage>
        <taxon>Eukaryota</taxon>
        <taxon>Fungi</taxon>
        <taxon>Dikarya</taxon>
        <taxon>Basidiomycota</taxon>
        <taxon>Agaricomycotina</taxon>
        <taxon>Agaricomycetes</taxon>
        <taxon>Polyporales</taxon>
        <taxon>Gelatoporiaceae</taxon>
        <taxon>Gelatoporia</taxon>
    </lineage>
</organism>
<sequence>MLAVEGWCIRVGRVEGRRGSGCEDGAQGCCTRAHQRHVRPLRSSRLGRGCGGLLCSDGRERSIRAPQGGGLSLGRTSVCGEGARMAVARAPGRAGRALPASAFVRLSHLGATSSPHLDRSLGGLCRPALGNSPPISGVCRTLPMVCTCTQTGTRDDSSLRATSACDDASPAVGARPRPQPSRACPVCSPCFGLVLVECSRGDAPSAGFPSIQRSPRRLPRRPRSSAHIYPSGSTPCPKLVY</sequence>
<dbReference type="EMBL" id="KB445874">
    <property type="protein sequence ID" value="EMD30713.1"/>
    <property type="molecule type" value="Genomic_DNA"/>
</dbReference>
<feature type="compositionally biased region" description="Basic residues" evidence="1">
    <location>
        <begin position="214"/>
        <end position="224"/>
    </location>
</feature>
<keyword evidence="3" id="KW-1185">Reference proteome</keyword>
<proteinExistence type="predicted"/>
<evidence type="ECO:0000313" key="2">
    <source>
        <dbReference type="EMBL" id="EMD30713.1"/>
    </source>
</evidence>
<dbReference type="HOGENOM" id="CLU_1151676_0_0_1"/>
<gene>
    <name evidence="2" type="ORF">CERSUDRAFT_120338</name>
</gene>